<dbReference type="GO" id="GO:0005829">
    <property type="term" value="C:cytosol"/>
    <property type="evidence" value="ECO:0007669"/>
    <property type="project" value="TreeGrafter"/>
</dbReference>
<dbReference type="PANTHER" id="PTHR11049:SF24">
    <property type="entry name" value="CYTOSOLIC ACYL COENZYME A THIOESTER HYDROLASE"/>
    <property type="match status" value="1"/>
</dbReference>
<dbReference type="Gene3D" id="3.10.129.10">
    <property type="entry name" value="Hotdog Thioesterase"/>
    <property type="match status" value="2"/>
</dbReference>
<dbReference type="InterPro" id="IPR040170">
    <property type="entry name" value="Cytosol_ACT"/>
</dbReference>
<feature type="coiled-coil region" evidence="3">
    <location>
        <begin position="190"/>
        <end position="217"/>
    </location>
</feature>
<dbReference type="EMBL" id="CAICTM010000787">
    <property type="protein sequence ID" value="CAB9516510.1"/>
    <property type="molecule type" value="Genomic_DNA"/>
</dbReference>
<evidence type="ECO:0000313" key="6">
    <source>
        <dbReference type="Proteomes" id="UP001153069"/>
    </source>
</evidence>
<dbReference type="InterPro" id="IPR006683">
    <property type="entry name" value="Thioestr_dom"/>
</dbReference>
<keyword evidence="1 5" id="KW-0378">Hydrolase</keyword>
<evidence type="ECO:0000259" key="4">
    <source>
        <dbReference type="PROSITE" id="PS51770"/>
    </source>
</evidence>
<dbReference type="Proteomes" id="UP001153069">
    <property type="component" value="Unassembled WGS sequence"/>
</dbReference>
<name>A0A9N8E9V5_9STRA</name>
<dbReference type="GO" id="GO:0052816">
    <property type="term" value="F:long-chain fatty acyl-CoA hydrolase activity"/>
    <property type="evidence" value="ECO:0007669"/>
    <property type="project" value="TreeGrafter"/>
</dbReference>
<accession>A0A9N8E9V5</accession>
<feature type="active site" evidence="2">
    <location>
        <position position="35"/>
    </location>
</feature>
<feature type="active site" evidence="2">
    <location>
        <position position="280"/>
    </location>
</feature>
<reference evidence="5" key="1">
    <citation type="submission" date="2020-06" db="EMBL/GenBank/DDBJ databases">
        <authorList>
            <consortium name="Plant Systems Biology data submission"/>
        </authorList>
    </citation>
    <scope>NUCLEOTIDE SEQUENCE</scope>
    <source>
        <strain evidence="5">D6</strain>
    </source>
</reference>
<protein>
    <submittedName>
        <fullName evidence="5">Cytosolic acyl coenzyme A thioester hydrolase</fullName>
    </submittedName>
</protein>
<dbReference type="PROSITE" id="PS51770">
    <property type="entry name" value="HOTDOG_ACOT"/>
    <property type="match status" value="2"/>
</dbReference>
<gene>
    <name evidence="5" type="ORF">SEMRO_788_G202530.1</name>
</gene>
<sequence>MDSGASFFHSSRPSSRNSHDGFADLARMMVPSDANLAGNVHGGTIMQLMEEAAGVAANRYFSVHKHQRIVALLSRVERLTFQHPIHVGDVAQATAKVVYASPHSVAVCVQVRAERMPWSTASGISSSRDKPKEYGDDTICNRALLWLVGAILPKTSHSVHQINPKQYTRALAPPFPVPSKEQDWEAWINYQQASDLYQQSKRKCDNINEEAEDEMDKDELATQPQVVQETTATTQQQSSLPLQKLTPDHSAVELVQVMLPADCVSSTGLVAGGVVMKLMDNACGVVAVRHCGTNTVTVSVNCVNLVSPVLLGDILKIRARPVFTSAKSIEIMVKVTAERFSLDDSSGTLMRQEIVTAEQAFFTFVALPIVMSSSNNNNRSDGSVIASLPMTPLHLESPDDQALYEQRRVKYKQRKASLQRVMAKL</sequence>
<evidence type="ECO:0000256" key="2">
    <source>
        <dbReference type="PIRSR" id="PIRSR640170-1"/>
    </source>
</evidence>
<organism evidence="5 6">
    <name type="scientific">Seminavis robusta</name>
    <dbReference type="NCBI Taxonomy" id="568900"/>
    <lineage>
        <taxon>Eukaryota</taxon>
        <taxon>Sar</taxon>
        <taxon>Stramenopiles</taxon>
        <taxon>Ochrophyta</taxon>
        <taxon>Bacillariophyta</taxon>
        <taxon>Bacillariophyceae</taxon>
        <taxon>Bacillariophycidae</taxon>
        <taxon>Naviculales</taxon>
        <taxon>Naviculaceae</taxon>
        <taxon>Seminavis</taxon>
    </lineage>
</organism>
<evidence type="ECO:0000256" key="3">
    <source>
        <dbReference type="SAM" id="Coils"/>
    </source>
</evidence>
<feature type="domain" description="HotDog ACOT-type" evidence="4">
    <location>
        <begin position="19"/>
        <end position="153"/>
    </location>
</feature>
<dbReference type="CDD" id="cd03442">
    <property type="entry name" value="BFIT_BACH"/>
    <property type="match status" value="2"/>
</dbReference>
<dbReference type="GO" id="GO:0009062">
    <property type="term" value="P:fatty acid catabolic process"/>
    <property type="evidence" value="ECO:0007669"/>
    <property type="project" value="TreeGrafter"/>
</dbReference>
<dbReference type="SUPFAM" id="SSF54637">
    <property type="entry name" value="Thioesterase/thiol ester dehydrase-isomerase"/>
    <property type="match status" value="2"/>
</dbReference>
<dbReference type="GO" id="GO:0006637">
    <property type="term" value="P:acyl-CoA metabolic process"/>
    <property type="evidence" value="ECO:0007669"/>
    <property type="project" value="TreeGrafter"/>
</dbReference>
<comment type="caution">
    <text evidence="5">The sequence shown here is derived from an EMBL/GenBank/DDBJ whole genome shotgun (WGS) entry which is preliminary data.</text>
</comment>
<dbReference type="PANTHER" id="PTHR11049">
    <property type="entry name" value="ACYL COENZYME A THIOESTER HYDROLASE"/>
    <property type="match status" value="1"/>
</dbReference>
<proteinExistence type="predicted"/>
<evidence type="ECO:0000313" key="5">
    <source>
        <dbReference type="EMBL" id="CAB9516510.1"/>
    </source>
</evidence>
<feature type="domain" description="HotDog ACOT-type" evidence="4">
    <location>
        <begin position="248"/>
        <end position="370"/>
    </location>
</feature>
<dbReference type="InterPro" id="IPR029069">
    <property type="entry name" value="HotDog_dom_sf"/>
</dbReference>
<keyword evidence="6" id="KW-1185">Reference proteome</keyword>
<dbReference type="InterPro" id="IPR033120">
    <property type="entry name" value="HOTDOG_ACOT"/>
</dbReference>
<dbReference type="AlphaFoldDB" id="A0A9N8E9V5"/>
<evidence type="ECO:0000256" key="1">
    <source>
        <dbReference type="ARBA" id="ARBA00022801"/>
    </source>
</evidence>
<dbReference type="Pfam" id="PF03061">
    <property type="entry name" value="4HBT"/>
    <property type="match status" value="2"/>
</dbReference>
<dbReference type="OrthoDB" id="331699at2759"/>
<keyword evidence="3" id="KW-0175">Coiled coil</keyword>